<evidence type="ECO:0000259" key="5">
    <source>
        <dbReference type="PROSITE" id="PS50042"/>
    </source>
</evidence>
<reference evidence="6 7" key="1">
    <citation type="submission" date="2018-09" db="EMBL/GenBank/DDBJ databases">
        <title>Acidovorax cavernicola nov. sp. isolated from Gruta de las Maravillas (Aracena, Spain).</title>
        <authorList>
            <person name="Jurado V."/>
            <person name="Gutierrez-Patricio S."/>
            <person name="Gonzalez-Pimentel J.L."/>
            <person name="Miller A.Z."/>
            <person name="Laiz L."/>
            <person name="Saiz-Jimenez C."/>
        </authorList>
    </citation>
    <scope>NUCLEOTIDE SEQUENCE [LARGE SCALE GENOMIC DNA]</scope>
    <source>
        <strain evidence="6 7">1011MAR4D40.2</strain>
    </source>
</reference>
<protein>
    <submittedName>
        <fullName evidence="6">Crp/Fnr family transcriptional regulator</fullName>
    </submittedName>
</protein>
<dbReference type="OrthoDB" id="8558412at2"/>
<dbReference type="Proteomes" id="UP000265619">
    <property type="component" value="Unassembled WGS sequence"/>
</dbReference>
<feature type="domain" description="Cyclic nucleotide-binding" evidence="5">
    <location>
        <begin position="43"/>
        <end position="141"/>
    </location>
</feature>
<evidence type="ECO:0000313" key="7">
    <source>
        <dbReference type="Proteomes" id="UP000265619"/>
    </source>
</evidence>
<dbReference type="Pfam" id="PF00027">
    <property type="entry name" value="cNMP_binding"/>
    <property type="match status" value="1"/>
</dbReference>
<feature type="compositionally biased region" description="Low complexity" evidence="4">
    <location>
        <begin position="16"/>
        <end position="29"/>
    </location>
</feature>
<keyword evidence="3" id="KW-0804">Transcription</keyword>
<dbReference type="RefSeq" id="WP_119551644.1">
    <property type="nucleotide sequence ID" value="NZ_QXMN01000001.1"/>
</dbReference>
<gene>
    <name evidence="6" type="ORF">D3H34_01795</name>
</gene>
<dbReference type="InterPro" id="IPR012318">
    <property type="entry name" value="HTH_CRP"/>
</dbReference>
<dbReference type="InterPro" id="IPR036390">
    <property type="entry name" value="WH_DNA-bd_sf"/>
</dbReference>
<dbReference type="Gene3D" id="1.10.10.10">
    <property type="entry name" value="Winged helix-like DNA-binding domain superfamily/Winged helix DNA-binding domain"/>
    <property type="match status" value="1"/>
</dbReference>
<dbReference type="Pfam" id="PF13545">
    <property type="entry name" value="HTH_Crp_2"/>
    <property type="match status" value="1"/>
</dbReference>
<dbReference type="SUPFAM" id="SSF46785">
    <property type="entry name" value="Winged helix' DNA-binding domain"/>
    <property type="match status" value="1"/>
</dbReference>
<dbReference type="InterPro" id="IPR036388">
    <property type="entry name" value="WH-like_DNA-bd_sf"/>
</dbReference>
<dbReference type="InterPro" id="IPR000595">
    <property type="entry name" value="cNMP-bd_dom"/>
</dbReference>
<keyword evidence="2" id="KW-0238">DNA-binding</keyword>
<dbReference type="InterPro" id="IPR018490">
    <property type="entry name" value="cNMP-bd_dom_sf"/>
</dbReference>
<evidence type="ECO:0000313" key="6">
    <source>
        <dbReference type="EMBL" id="RIX85290.1"/>
    </source>
</evidence>
<dbReference type="Gene3D" id="2.60.120.10">
    <property type="entry name" value="Jelly Rolls"/>
    <property type="match status" value="1"/>
</dbReference>
<dbReference type="PROSITE" id="PS50042">
    <property type="entry name" value="CNMP_BINDING_3"/>
    <property type="match status" value="1"/>
</dbReference>
<dbReference type="GO" id="GO:0003677">
    <property type="term" value="F:DNA binding"/>
    <property type="evidence" value="ECO:0007669"/>
    <property type="project" value="UniProtKB-KW"/>
</dbReference>
<evidence type="ECO:0000256" key="4">
    <source>
        <dbReference type="SAM" id="MobiDB-lite"/>
    </source>
</evidence>
<organism evidence="6 7">
    <name type="scientific">Acidovorax cavernicola</name>
    <dbReference type="NCBI Taxonomy" id="1675792"/>
    <lineage>
        <taxon>Bacteria</taxon>
        <taxon>Pseudomonadati</taxon>
        <taxon>Pseudomonadota</taxon>
        <taxon>Betaproteobacteria</taxon>
        <taxon>Burkholderiales</taxon>
        <taxon>Comamonadaceae</taxon>
        <taxon>Acidovorax</taxon>
    </lineage>
</organism>
<dbReference type="AlphaFoldDB" id="A0A9X8GXC5"/>
<proteinExistence type="predicted"/>
<dbReference type="SMART" id="SM00100">
    <property type="entry name" value="cNMP"/>
    <property type="match status" value="1"/>
</dbReference>
<keyword evidence="1" id="KW-0805">Transcription regulation</keyword>
<keyword evidence="7" id="KW-1185">Reference proteome</keyword>
<accession>A0A9X8GXC5</accession>
<dbReference type="SUPFAM" id="SSF51206">
    <property type="entry name" value="cAMP-binding domain-like"/>
    <property type="match status" value="1"/>
</dbReference>
<sequence>MTRELLQVIPDPPSEVPASSASPASAPQAMEEMVRRSKWALALSPNDLEHVLGSMQERQVARGDCIARAGELVEHWMALIDGFAKMSVASEDGRVSTLTGVSAAVWFGEGSLFKHEARRYDVFALRPARVALMPRRTFEWLRGTSVPFNHYLQDLLNARLSLFIGALEHERLLDTDARVANCLASLYNPELYPDAPRFLEVGQTEIGLLANVSRQRVNVALQRFHALGLIRLGKRGLTVLDPAGLRGYKASCGCALAAEGGRPGSGTA</sequence>
<evidence type="ECO:0000256" key="2">
    <source>
        <dbReference type="ARBA" id="ARBA00023125"/>
    </source>
</evidence>
<evidence type="ECO:0000256" key="3">
    <source>
        <dbReference type="ARBA" id="ARBA00023163"/>
    </source>
</evidence>
<dbReference type="InterPro" id="IPR014710">
    <property type="entry name" value="RmlC-like_jellyroll"/>
</dbReference>
<name>A0A9X8GXC5_9BURK</name>
<dbReference type="GO" id="GO:0006355">
    <property type="term" value="P:regulation of DNA-templated transcription"/>
    <property type="evidence" value="ECO:0007669"/>
    <property type="project" value="InterPro"/>
</dbReference>
<feature type="region of interest" description="Disordered" evidence="4">
    <location>
        <begin position="1"/>
        <end position="29"/>
    </location>
</feature>
<comment type="caution">
    <text evidence="6">The sequence shown here is derived from an EMBL/GenBank/DDBJ whole genome shotgun (WGS) entry which is preliminary data.</text>
</comment>
<dbReference type="CDD" id="cd00038">
    <property type="entry name" value="CAP_ED"/>
    <property type="match status" value="1"/>
</dbReference>
<dbReference type="EMBL" id="QXMN01000001">
    <property type="protein sequence ID" value="RIX85290.1"/>
    <property type="molecule type" value="Genomic_DNA"/>
</dbReference>
<evidence type="ECO:0000256" key="1">
    <source>
        <dbReference type="ARBA" id="ARBA00023015"/>
    </source>
</evidence>